<reference evidence="3 4" key="1">
    <citation type="submission" date="2018-09" db="EMBL/GenBank/DDBJ databases">
        <title>Genomic Encyclopedia of Archaeal and Bacterial Type Strains, Phase II (KMG-II): from individual species to whole genera.</title>
        <authorList>
            <person name="Goeker M."/>
        </authorList>
    </citation>
    <scope>NUCLEOTIDE SEQUENCE [LARGE SCALE GENOMIC DNA]</scope>
    <source>
        <strain evidence="3 4">DSM 26283</strain>
    </source>
</reference>
<accession>A0A420DWT9</accession>
<sequence length="507" mass="55273">MKTNKFLTLLLALVASIAITSCVEDDDFSIPSDLGEEENIALQNILAGIADGTIDEVSIAELKAMYDSDPNNDGDNDDAIPFQVDTDIVVKGYVSSSDRTGNFYKEIYIQDNFENPTAAIKVIINQTDLYNKYNKGREVYIRLNPPTNSNIPNGLFIGEERTGNNVITIGGGTETDQFGTTVTSLGTAQANSRMFRSTTTMDIVPLNISFDQISDDNIGMFVQIDGVEFPDYLSNENYFDPQEDFDTQRTLQACSGFSYSNFILETSSFSDFKNESLPTGNGSISAIVSKTFDASSLILTLNSTDDVNFDGERCSLLDITDFSEVFNDDFESMSTNATISGNGWTAFAEEGTYNWRALTTTDSGNPGPGNKIASMGAYNSGVTSNITWLISPSIDLDAQDLEFVNFQTSNSFSDDSELELLISTDWDGIEANITSATWTTLPGIIVSDDAYYQDWVDSGLINIGSYSGTAHIAFKYIGGDNSGNNPPNTGTIDGTYEIDNFKVLVQD</sequence>
<dbReference type="InterPro" id="IPR043744">
    <property type="entry name" value="DUF5689"/>
</dbReference>
<evidence type="ECO:0000313" key="3">
    <source>
        <dbReference type="EMBL" id="RKE98673.1"/>
    </source>
</evidence>
<dbReference type="EMBL" id="RAQJ01000001">
    <property type="protein sequence ID" value="RKE98673.1"/>
    <property type="molecule type" value="Genomic_DNA"/>
</dbReference>
<dbReference type="AlphaFoldDB" id="A0A420DWT9"/>
<dbReference type="OrthoDB" id="1492759at2"/>
<evidence type="ECO:0000313" key="4">
    <source>
        <dbReference type="Proteomes" id="UP000284892"/>
    </source>
</evidence>
<dbReference type="PROSITE" id="PS51257">
    <property type="entry name" value="PROKAR_LIPOPROTEIN"/>
    <property type="match status" value="1"/>
</dbReference>
<feature type="domain" description="DUF5689" evidence="2">
    <location>
        <begin position="56"/>
        <end position="307"/>
    </location>
</feature>
<feature type="chain" id="PRO_5019065178" description="DUF5689 domain-containing protein" evidence="1">
    <location>
        <begin position="21"/>
        <end position="507"/>
    </location>
</feature>
<protein>
    <recommendedName>
        <fullName evidence="2">DUF5689 domain-containing protein</fullName>
    </recommendedName>
</protein>
<proteinExistence type="predicted"/>
<comment type="caution">
    <text evidence="3">The sequence shown here is derived from an EMBL/GenBank/DDBJ whole genome shotgun (WGS) entry which is preliminary data.</text>
</comment>
<dbReference type="RefSeq" id="WP_120199872.1">
    <property type="nucleotide sequence ID" value="NZ_RAQJ01000001.1"/>
</dbReference>
<gene>
    <name evidence="3" type="ORF">BXY80_0766</name>
</gene>
<keyword evidence="4" id="KW-1185">Reference proteome</keyword>
<keyword evidence="1" id="KW-0732">Signal</keyword>
<evidence type="ECO:0000256" key="1">
    <source>
        <dbReference type="SAM" id="SignalP"/>
    </source>
</evidence>
<name>A0A420DWT9_9FLAO</name>
<organism evidence="3 4">
    <name type="scientific">Ichthyenterobacterium magnum</name>
    <dbReference type="NCBI Taxonomy" id="1230530"/>
    <lineage>
        <taxon>Bacteria</taxon>
        <taxon>Pseudomonadati</taxon>
        <taxon>Bacteroidota</taxon>
        <taxon>Flavobacteriia</taxon>
        <taxon>Flavobacteriales</taxon>
        <taxon>Flavobacteriaceae</taxon>
        <taxon>Ichthyenterobacterium</taxon>
    </lineage>
</organism>
<dbReference type="Pfam" id="PF18942">
    <property type="entry name" value="DUF5689"/>
    <property type="match status" value="1"/>
</dbReference>
<feature type="signal peptide" evidence="1">
    <location>
        <begin position="1"/>
        <end position="20"/>
    </location>
</feature>
<evidence type="ECO:0000259" key="2">
    <source>
        <dbReference type="Pfam" id="PF18942"/>
    </source>
</evidence>
<dbReference type="Proteomes" id="UP000284892">
    <property type="component" value="Unassembled WGS sequence"/>
</dbReference>